<sequence length="544" mass="59304">MPRVLSVLASARKVHATAAVASLGMGLERESRNRHDLGSDKAKNGAKCGNEHANRIFVSKPLRFECFPVMDELHVSLEHPAKEKSQLVMRQYLPAILVLSVNTLLLYFYYNSFAPVLSLMAKDYGFSNAQRDYMIGSRFSTVFFLIGSPASVIVSYIADIYDRKTVLLISTFLCHMTAFVVPFSTTYYPVLCWRGLSGALVISSLPIYLSILGDSFPPSRRSTASVISSIVVGFGMLAGQTLSGFLSARFGWRFFFKLVPVLGLFTLLFLSQITLPRRGEADGIAKPASQPLTKPTSQSLVASARDVLSSLRVRSNLLLFLQGLPGSVPWGVYSSYLHDVLANEKHFSQDAASSLFLFFGAGAALGNAASGVLCRVMYCFNRAFVPVAIAIGYLVSMPLLALLFSPVVTEGVSPACSFGLHALLLFSLGVLLNIPGPALKALLLNVNRPHCRGTATAVGELFNNAGRILGPVVFTWLLRTRDRVASTLSVSNFFYISAALSFLLCYTVEDDEDAVKEYVKNIKVSPMEREDALESRGEDAPLLP</sequence>
<dbReference type="OrthoDB" id="440755at2759"/>
<feature type="transmembrane region" description="Helical" evidence="7">
    <location>
        <begin position="252"/>
        <end position="270"/>
    </location>
</feature>
<feature type="transmembrane region" description="Helical" evidence="7">
    <location>
        <begin position="165"/>
        <end position="187"/>
    </location>
</feature>
<dbReference type="PANTHER" id="PTHR23505">
    <property type="entry name" value="SPINSTER"/>
    <property type="match status" value="1"/>
</dbReference>
<comment type="caution">
    <text evidence="9">The sequence shown here is derived from an EMBL/GenBank/DDBJ whole genome shotgun (WGS) entry which is preliminary data.</text>
</comment>
<evidence type="ECO:0000256" key="5">
    <source>
        <dbReference type="ARBA" id="ARBA00023136"/>
    </source>
</evidence>
<dbReference type="SUPFAM" id="SSF103473">
    <property type="entry name" value="MFS general substrate transporter"/>
    <property type="match status" value="1"/>
</dbReference>
<dbReference type="InterPro" id="IPR036259">
    <property type="entry name" value="MFS_trans_sf"/>
</dbReference>
<comment type="similarity">
    <text evidence="6">Belongs to the major facilitator superfamily. Spinster (TC 2.A.1.49) family.</text>
</comment>
<dbReference type="PANTHER" id="PTHR23505:SF79">
    <property type="entry name" value="PROTEIN SPINSTER"/>
    <property type="match status" value="1"/>
</dbReference>
<evidence type="ECO:0000256" key="1">
    <source>
        <dbReference type="ARBA" id="ARBA00004141"/>
    </source>
</evidence>
<feature type="transmembrane region" description="Helical" evidence="7">
    <location>
        <begin position="92"/>
        <end position="110"/>
    </location>
</feature>
<feature type="transmembrane region" description="Helical" evidence="7">
    <location>
        <begin position="139"/>
        <end position="158"/>
    </location>
</feature>
<dbReference type="EMBL" id="LXWW01000013">
    <property type="protein sequence ID" value="OAO17900.1"/>
    <property type="molecule type" value="Genomic_DNA"/>
</dbReference>
<feature type="transmembrane region" description="Helical" evidence="7">
    <location>
        <begin position="383"/>
        <end position="405"/>
    </location>
</feature>
<feature type="domain" description="Major facilitator superfamily (MFS) profile" evidence="8">
    <location>
        <begin position="95"/>
        <end position="509"/>
    </location>
</feature>
<evidence type="ECO:0000256" key="3">
    <source>
        <dbReference type="ARBA" id="ARBA00022692"/>
    </source>
</evidence>
<protein>
    <submittedName>
        <fullName evidence="9">Transporter</fullName>
    </submittedName>
</protein>
<feature type="transmembrane region" description="Helical" evidence="7">
    <location>
        <begin position="224"/>
        <end position="246"/>
    </location>
</feature>
<evidence type="ECO:0000256" key="4">
    <source>
        <dbReference type="ARBA" id="ARBA00022989"/>
    </source>
</evidence>
<keyword evidence="3 7" id="KW-0812">Transmembrane</keyword>
<dbReference type="InterPro" id="IPR020846">
    <property type="entry name" value="MFS_dom"/>
</dbReference>
<evidence type="ECO:0000313" key="9">
    <source>
        <dbReference type="EMBL" id="OAO17900.1"/>
    </source>
</evidence>
<reference evidence="9 10" key="1">
    <citation type="submission" date="2016-05" db="EMBL/GenBank/DDBJ databases">
        <title>Nuclear genome of Blastocystis sp. subtype 1 NandII.</title>
        <authorList>
            <person name="Gentekaki E."/>
            <person name="Curtis B."/>
            <person name="Stairs C."/>
            <person name="Eme L."/>
            <person name="Herman E."/>
            <person name="Klimes V."/>
            <person name="Arias M.C."/>
            <person name="Elias M."/>
            <person name="Hilliou F."/>
            <person name="Klute M."/>
            <person name="Malik S.-B."/>
            <person name="Pightling A."/>
            <person name="Rachubinski R."/>
            <person name="Salas D."/>
            <person name="Schlacht A."/>
            <person name="Suga H."/>
            <person name="Archibald J."/>
            <person name="Ball S.G."/>
            <person name="Clark G."/>
            <person name="Dacks J."/>
            <person name="Van Der Giezen M."/>
            <person name="Tsaousis A."/>
            <person name="Roger A."/>
        </authorList>
    </citation>
    <scope>NUCLEOTIDE SEQUENCE [LARGE SCALE GENOMIC DNA]</scope>
    <source>
        <strain evidence="10">ATCC 50177 / NandII</strain>
    </source>
</reference>
<dbReference type="InterPro" id="IPR044770">
    <property type="entry name" value="MFS_spinster-like"/>
</dbReference>
<name>A0A196SLG4_BLAHN</name>
<dbReference type="Proteomes" id="UP000078348">
    <property type="component" value="Unassembled WGS sequence"/>
</dbReference>
<organism evidence="9 10">
    <name type="scientific">Blastocystis sp. subtype 1 (strain ATCC 50177 / NandII)</name>
    <dbReference type="NCBI Taxonomy" id="478820"/>
    <lineage>
        <taxon>Eukaryota</taxon>
        <taxon>Sar</taxon>
        <taxon>Stramenopiles</taxon>
        <taxon>Bigyra</taxon>
        <taxon>Opalozoa</taxon>
        <taxon>Opalinata</taxon>
        <taxon>Blastocystidae</taxon>
        <taxon>Blastocystis</taxon>
    </lineage>
</organism>
<keyword evidence="2" id="KW-0813">Transport</keyword>
<dbReference type="GO" id="GO:0022857">
    <property type="term" value="F:transmembrane transporter activity"/>
    <property type="evidence" value="ECO:0007669"/>
    <property type="project" value="InterPro"/>
</dbReference>
<comment type="subcellular location">
    <subcellularLocation>
        <location evidence="1">Membrane</location>
        <topology evidence="1">Multi-pass membrane protein</topology>
    </subcellularLocation>
</comment>
<accession>A0A196SLG4</accession>
<evidence type="ECO:0000256" key="6">
    <source>
        <dbReference type="ARBA" id="ARBA00024338"/>
    </source>
</evidence>
<dbReference type="Pfam" id="PF07690">
    <property type="entry name" value="MFS_1"/>
    <property type="match status" value="1"/>
</dbReference>
<evidence type="ECO:0000259" key="8">
    <source>
        <dbReference type="PROSITE" id="PS50850"/>
    </source>
</evidence>
<dbReference type="InterPro" id="IPR011701">
    <property type="entry name" value="MFS"/>
</dbReference>
<evidence type="ECO:0000313" key="10">
    <source>
        <dbReference type="Proteomes" id="UP000078348"/>
    </source>
</evidence>
<dbReference type="GO" id="GO:0016020">
    <property type="term" value="C:membrane"/>
    <property type="evidence" value="ECO:0007669"/>
    <property type="project" value="UniProtKB-SubCell"/>
</dbReference>
<proteinExistence type="inferred from homology"/>
<dbReference type="STRING" id="478820.A0A196SLG4"/>
<feature type="transmembrane region" description="Helical" evidence="7">
    <location>
        <begin position="356"/>
        <end position="376"/>
    </location>
</feature>
<evidence type="ECO:0000256" key="2">
    <source>
        <dbReference type="ARBA" id="ARBA00022448"/>
    </source>
</evidence>
<dbReference type="Gene3D" id="1.20.1250.20">
    <property type="entry name" value="MFS general substrate transporter like domains"/>
    <property type="match status" value="1"/>
</dbReference>
<dbReference type="AlphaFoldDB" id="A0A196SLG4"/>
<keyword evidence="4 7" id="KW-1133">Transmembrane helix</keyword>
<gene>
    <name evidence="9" type="ORF">AV274_0356</name>
</gene>
<feature type="transmembrane region" description="Helical" evidence="7">
    <location>
        <begin position="193"/>
        <end position="212"/>
    </location>
</feature>
<keyword evidence="5 7" id="KW-0472">Membrane</keyword>
<evidence type="ECO:0000256" key="7">
    <source>
        <dbReference type="SAM" id="Phobius"/>
    </source>
</evidence>
<feature type="transmembrane region" description="Helical" evidence="7">
    <location>
        <begin position="411"/>
        <end position="434"/>
    </location>
</feature>
<keyword evidence="10" id="KW-1185">Reference proteome</keyword>
<dbReference type="PROSITE" id="PS50850">
    <property type="entry name" value="MFS"/>
    <property type="match status" value="1"/>
</dbReference>